<dbReference type="Proteomes" id="UP001597045">
    <property type="component" value="Unassembled WGS sequence"/>
</dbReference>
<evidence type="ECO:0000313" key="2">
    <source>
        <dbReference type="Proteomes" id="UP001597045"/>
    </source>
</evidence>
<comment type="caution">
    <text evidence="1">The sequence shown here is derived from an EMBL/GenBank/DDBJ whole genome shotgun (WGS) entry which is preliminary data.</text>
</comment>
<keyword evidence="2" id="KW-1185">Reference proteome</keyword>
<reference evidence="2" key="1">
    <citation type="journal article" date="2019" name="Int. J. Syst. Evol. Microbiol.">
        <title>The Global Catalogue of Microorganisms (GCM) 10K type strain sequencing project: providing services to taxonomists for standard genome sequencing and annotation.</title>
        <authorList>
            <consortium name="The Broad Institute Genomics Platform"/>
            <consortium name="The Broad Institute Genome Sequencing Center for Infectious Disease"/>
            <person name="Wu L."/>
            <person name="Ma J."/>
        </authorList>
    </citation>
    <scope>NUCLEOTIDE SEQUENCE [LARGE SCALE GENOMIC DNA]</scope>
    <source>
        <strain evidence="2">JCM 31486</strain>
    </source>
</reference>
<proteinExistence type="predicted"/>
<gene>
    <name evidence="1" type="ORF">ACFQ1S_11950</name>
</gene>
<evidence type="ECO:0000313" key="1">
    <source>
        <dbReference type="EMBL" id="MFD1046220.1"/>
    </source>
</evidence>
<protein>
    <recommendedName>
        <fullName evidence="3">FXSXX-COOH protein</fullName>
    </recommendedName>
</protein>
<dbReference type="EMBL" id="JBHTIS010000565">
    <property type="protein sequence ID" value="MFD1046220.1"/>
    <property type="molecule type" value="Genomic_DNA"/>
</dbReference>
<organism evidence="1 2">
    <name type="scientific">Kibdelosporangium lantanae</name>
    <dbReference type="NCBI Taxonomy" id="1497396"/>
    <lineage>
        <taxon>Bacteria</taxon>
        <taxon>Bacillati</taxon>
        <taxon>Actinomycetota</taxon>
        <taxon>Actinomycetes</taxon>
        <taxon>Pseudonocardiales</taxon>
        <taxon>Pseudonocardiaceae</taxon>
        <taxon>Kibdelosporangium</taxon>
    </lineage>
</organism>
<accession>A0ABW3M8K2</accession>
<name>A0ABW3M8K2_9PSEU</name>
<sequence length="43" mass="4692">MQIYDVDPATIGEATKIIVGENRATHTDTNFGCPRSTPTNSLR</sequence>
<evidence type="ECO:0008006" key="3">
    <source>
        <dbReference type="Google" id="ProtNLM"/>
    </source>
</evidence>